<dbReference type="RefSeq" id="XP_026741131.1">
    <property type="nucleotide sequence ID" value="XM_026885330.1"/>
</dbReference>
<dbReference type="AlphaFoldDB" id="A0A7E5WLX0"/>
<evidence type="ECO:0000256" key="1">
    <source>
        <dbReference type="SAM" id="MobiDB-lite"/>
    </source>
</evidence>
<feature type="region of interest" description="Disordered" evidence="1">
    <location>
        <begin position="46"/>
        <end position="75"/>
    </location>
</feature>
<accession>A0A7E5WLX0</accession>
<dbReference type="Proteomes" id="UP000322000">
    <property type="component" value="Chromosome 19"/>
</dbReference>
<gene>
    <name evidence="3" type="primary">LOC113503393</name>
</gene>
<reference evidence="3" key="1">
    <citation type="submission" date="2025-08" db="UniProtKB">
        <authorList>
            <consortium name="RefSeq"/>
        </authorList>
    </citation>
    <scope>IDENTIFICATION</scope>
</reference>
<sequence length="378" mass="41197">MNVADSTGGSTCKGQENGDASSGSERPLKKARFAWQVKGKYHLKNDASEIAKTSTTESLDPDLAGSSGSASSSNNVGAEQNLEILGDYLLKQDFNTLDSVHPVISDPEKSVHKPSSSIPADKLQYPRYVSSFDNVSNNVLRTNDNSNEFDSRSISMVACQNLTEDHYIARWQAKQMAKGVIDNTINRVLDSWIQVPLPQEEDGSRFLALDVTDFINNLPGDNSIENEGILMAISAHGLQNTSNSSSSSSRDMEDVCMPTDVPTGPVVETPSPQRSLSPLPSDDESQEQNNPCDTDNSSNDLDLPWSYSDDQKNETSDLAHFPLFPDASNLSYQYPNENNQNSNAFDGNMVDNHCDFLDAAVMFAIQSKGLTTLGTDYG</sequence>
<feature type="region of interest" description="Disordered" evidence="1">
    <location>
        <begin position="238"/>
        <end position="312"/>
    </location>
</feature>
<evidence type="ECO:0000313" key="2">
    <source>
        <dbReference type="Proteomes" id="UP000322000"/>
    </source>
</evidence>
<dbReference type="InParanoid" id="A0A7E5WLX0"/>
<proteinExistence type="predicted"/>
<name>A0A7E5WLX0_TRINI</name>
<feature type="compositionally biased region" description="Polar residues" evidence="1">
    <location>
        <begin position="287"/>
        <end position="300"/>
    </location>
</feature>
<feature type="region of interest" description="Disordered" evidence="1">
    <location>
        <begin position="1"/>
        <end position="28"/>
    </location>
</feature>
<evidence type="ECO:0000313" key="3">
    <source>
        <dbReference type="RefSeq" id="XP_026741131.1"/>
    </source>
</evidence>
<feature type="compositionally biased region" description="Low complexity" evidence="1">
    <location>
        <begin position="270"/>
        <end position="280"/>
    </location>
</feature>
<keyword evidence="2" id="KW-1185">Reference proteome</keyword>
<organism evidence="2 3">
    <name type="scientific">Trichoplusia ni</name>
    <name type="common">Cabbage looper</name>
    <dbReference type="NCBI Taxonomy" id="7111"/>
    <lineage>
        <taxon>Eukaryota</taxon>
        <taxon>Metazoa</taxon>
        <taxon>Ecdysozoa</taxon>
        <taxon>Arthropoda</taxon>
        <taxon>Hexapoda</taxon>
        <taxon>Insecta</taxon>
        <taxon>Pterygota</taxon>
        <taxon>Neoptera</taxon>
        <taxon>Endopterygota</taxon>
        <taxon>Lepidoptera</taxon>
        <taxon>Glossata</taxon>
        <taxon>Ditrysia</taxon>
        <taxon>Noctuoidea</taxon>
        <taxon>Noctuidae</taxon>
        <taxon>Plusiinae</taxon>
        <taxon>Trichoplusia</taxon>
    </lineage>
</organism>
<dbReference type="KEGG" id="tnl:113503393"/>
<dbReference type="GeneID" id="113503393"/>
<feature type="compositionally biased region" description="Low complexity" evidence="1">
    <location>
        <begin position="64"/>
        <end position="75"/>
    </location>
</feature>
<protein>
    <submittedName>
        <fullName evidence="3">Uncharacterized protein LOC113503393</fullName>
    </submittedName>
</protein>
<feature type="compositionally biased region" description="Polar residues" evidence="1">
    <location>
        <begin position="1"/>
        <end position="24"/>
    </location>
</feature>
<dbReference type="OrthoDB" id="6162705at2759"/>